<keyword evidence="5" id="KW-0539">Nucleus</keyword>
<keyword evidence="10" id="KW-1185">Reference proteome</keyword>
<protein>
    <recommendedName>
        <fullName evidence="8">Tetratricopeptide SHNi-TPR domain-containing protein</fullName>
    </recommendedName>
</protein>
<dbReference type="GO" id="GO:0042393">
    <property type="term" value="F:histone binding"/>
    <property type="evidence" value="ECO:0007669"/>
    <property type="project" value="TreeGrafter"/>
</dbReference>
<dbReference type="InterPro" id="IPR019544">
    <property type="entry name" value="Tetratricopeptide_SHNi-TPR_dom"/>
</dbReference>
<feature type="coiled-coil region" evidence="6">
    <location>
        <begin position="273"/>
        <end position="314"/>
    </location>
</feature>
<comment type="subcellular location">
    <subcellularLocation>
        <location evidence="1">Nucleus</location>
    </subcellularLocation>
</comment>
<sequence>MATGPSSSSGPSSERIAEANATYDEGMASLRANDLDKAVELLGAALQTRIQAYGELASDCATAYHHYGTAIFYKAQEEQDVFGAPLQQAAEEQENDVEEPKEKVSLRDANKENVYEKGKAPLLTANEEDTGEGDDAEDDDDEDDANEGDAGDMQLAWEMLEVARSIYSKMGDEKALALADVHVLLGDIGMEEERFESSASDYEEALKLLAHKLEGDDRRIAEAHYKMALTLQFLEDPERALEHANKATAVCRARISRLSAAPLGADAAVEDPADAAAKETEDLKAVLEDLAAKVEDLEAAVREKESTKKALRDAFSQVAGSYSGSDASSLSASRPPTGPTASAVVNLGVVGRGNKRINLQPVTAASGAPAGANAAGPAAAAARKPKRSFEDIMGGGAASSLGFGGAVAVPQGFGAPAGSTSCAPPAGNFPVLKAPDVEVSAAASVDAAAGHAEAAEGSAAPGASNSVPAFLQASQLAKIYGRETAQPPTTQG</sequence>
<proteinExistence type="inferred from homology"/>
<dbReference type="SMART" id="SM00028">
    <property type="entry name" value="TPR"/>
    <property type="match status" value="3"/>
</dbReference>
<keyword evidence="4" id="KW-0802">TPR repeat</keyword>
<feature type="domain" description="Tetratricopeptide SHNi-TPR" evidence="8">
    <location>
        <begin position="179"/>
        <end position="209"/>
    </location>
</feature>
<comment type="caution">
    <text evidence="9">The sequence shown here is derived from an EMBL/GenBank/DDBJ whole genome shotgun (WGS) entry which is preliminary data.</text>
</comment>
<dbReference type="GO" id="GO:0034080">
    <property type="term" value="P:CENP-A containing chromatin assembly"/>
    <property type="evidence" value="ECO:0007669"/>
    <property type="project" value="TreeGrafter"/>
</dbReference>
<feature type="region of interest" description="Disordered" evidence="7">
    <location>
        <begin position="1"/>
        <end position="21"/>
    </location>
</feature>
<dbReference type="InterPro" id="IPR051730">
    <property type="entry name" value="NASP-like"/>
</dbReference>
<feature type="compositionally biased region" description="Acidic residues" evidence="7">
    <location>
        <begin position="126"/>
        <end position="150"/>
    </location>
</feature>
<dbReference type="GO" id="GO:0006335">
    <property type="term" value="P:DNA replication-dependent chromatin assembly"/>
    <property type="evidence" value="ECO:0007669"/>
    <property type="project" value="TreeGrafter"/>
</dbReference>
<dbReference type="PANTHER" id="PTHR15081:SF1">
    <property type="entry name" value="NUCLEAR AUTOANTIGENIC SPERM PROTEIN"/>
    <property type="match status" value="1"/>
</dbReference>
<name>A0AAV1I8S9_9CHLO</name>
<dbReference type="EMBL" id="CAUYUE010000008">
    <property type="protein sequence ID" value="CAK0783497.1"/>
    <property type="molecule type" value="Genomic_DNA"/>
</dbReference>
<dbReference type="InterPro" id="IPR019734">
    <property type="entry name" value="TPR_rpt"/>
</dbReference>
<comment type="similarity">
    <text evidence="2">Belongs to the NASP family.</text>
</comment>
<dbReference type="GO" id="GO:0005654">
    <property type="term" value="C:nucleoplasm"/>
    <property type="evidence" value="ECO:0007669"/>
    <property type="project" value="TreeGrafter"/>
</dbReference>
<evidence type="ECO:0000259" key="8">
    <source>
        <dbReference type="Pfam" id="PF10516"/>
    </source>
</evidence>
<reference evidence="9 10" key="1">
    <citation type="submission" date="2023-10" db="EMBL/GenBank/DDBJ databases">
        <authorList>
            <person name="Maclean D."/>
            <person name="Macfadyen A."/>
        </authorList>
    </citation>
    <scope>NUCLEOTIDE SEQUENCE [LARGE SCALE GENOMIC DNA]</scope>
</reference>
<evidence type="ECO:0000256" key="4">
    <source>
        <dbReference type="ARBA" id="ARBA00022803"/>
    </source>
</evidence>
<dbReference type="InterPro" id="IPR011990">
    <property type="entry name" value="TPR-like_helical_dom_sf"/>
</dbReference>
<evidence type="ECO:0000256" key="2">
    <source>
        <dbReference type="ARBA" id="ARBA00008402"/>
    </source>
</evidence>
<evidence type="ECO:0000256" key="6">
    <source>
        <dbReference type="SAM" id="Coils"/>
    </source>
</evidence>
<dbReference type="Pfam" id="PF10516">
    <property type="entry name" value="SHNi-TPR"/>
    <property type="match status" value="1"/>
</dbReference>
<evidence type="ECO:0000256" key="7">
    <source>
        <dbReference type="SAM" id="MobiDB-lite"/>
    </source>
</evidence>
<dbReference type="Gene3D" id="1.25.40.10">
    <property type="entry name" value="Tetratricopeptide repeat domain"/>
    <property type="match status" value="1"/>
</dbReference>
<gene>
    <name evidence="9" type="ORF">CVIRNUC_006696</name>
</gene>
<evidence type="ECO:0000256" key="1">
    <source>
        <dbReference type="ARBA" id="ARBA00004123"/>
    </source>
</evidence>
<organism evidence="9 10">
    <name type="scientific">Coccomyxa viridis</name>
    <dbReference type="NCBI Taxonomy" id="1274662"/>
    <lineage>
        <taxon>Eukaryota</taxon>
        <taxon>Viridiplantae</taxon>
        <taxon>Chlorophyta</taxon>
        <taxon>core chlorophytes</taxon>
        <taxon>Trebouxiophyceae</taxon>
        <taxon>Trebouxiophyceae incertae sedis</taxon>
        <taxon>Coccomyxaceae</taxon>
        <taxon>Coccomyxa</taxon>
    </lineage>
</organism>
<dbReference type="AlphaFoldDB" id="A0AAV1I8S9"/>
<evidence type="ECO:0000313" key="10">
    <source>
        <dbReference type="Proteomes" id="UP001314263"/>
    </source>
</evidence>
<evidence type="ECO:0000256" key="5">
    <source>
        <dbReference type="ARBA" id="ARBA00023242"/>
    </source>
</evidence>
<feature type="compositionally biased region" description="Low complexity" evidence="7">
    <location>
        <begin position="1"/>
        <end position="13"/>
    </location>
</feature>
<evidence type="ECO:0000313" key="9">
    <source>
        <dbReference type="EMBL" id="CAK0783497.1"/>
    </source>
</evidence>
<dbReference type="PANTHER" id="PTHR15081">
    <property type="entry name" value="NUCLEAR AUTOANTIGENIC SPERM PROTEIN NASP -RELATED"/>
    <property type="match status" value="1"/>
</dbReference>
<feature type="region of interest" description="Disordered" evidence="7">
    <location>
        <begin position="88"/>
        <end position="151"/>
    </location>
</feature>
<keyword evidence="3" id="KW-0677">Repeat</keyword>
<accession>A0AAV1I8S9</accession>
<dbReference type="Proteomes" id="UP001314263">
    <property type="component" value="Unassembled WGS sequence"/>
</dbReference>
<evidence type="ECO:0000256" key="3">
    <source>
        <dbReference type="ARBA" id="ARBA00022737"/>
    </source>
</evidence>
<feature type="compositionally biased region" description="Basic and acidic residues" evidence="7">
    <location>
        <begin position="98"/>
        <end position="119"/>
    </location>
</feature>
<dbReference type="SUPFAM" id="SSF48452">
    <property type="entry name" value="TPR-like"/>
    <property type="match status" value="1"/>
</dbReference>
<keyword evidence="6" id="KW-0175">Coiled coil</keyword>